<dbReference type="SUPFAM" id="SSF103473">
    <property type="entry name" value="MFS general substrate transporter"/>
    <property type="match status" value="1"/>
</dbReference>
<dbReference type="PROSITE" id="PS50850">
    <property type="entry name" value="MFS"/>
    <property type="match status" value="1"/>
</dbReference>
<dbReference type="GO" id="GO:0022857">
    <property type="term" value="F:transmembrane transporter activity"/>
    <property type="evidence" value="ECO:0007669"/>
    <property type="project" value="InterPro"/>
</dbReference>
<feature type="transmembrane region" description="Helical" evidence="4">
    <location>
        <begin position="169"/>
        <end position="188"/>
    </location>
</feature>
<evidence type="ECO:0000256" key="2">
    <source>
        <dbReference type="ARBA" id="ARBA00022989"/>
    </source>
</evidence>
<reference evidence="6 7" key="1">
    <citation type="submission" date="2017-11" db="EMBL/GenBank/DDBJ databases">
        <title>Draft genome sequence of Rhizobiales bacterium SY3-13.</title>
        <authorList>
            <person name="Sun C."/>
        </authorList>
    </citation>
    <scope>NUCLEOTIDE SEQUENCE [LARGE SCALE GENOMIC DNA]</scope>
    <source>
        <strain evidence="6 7">SY3-13</strain>
    </source>
</reference>
<organism evidence="6 7">
    <name type="scientific">Minwuia thermotolerans</name>
    <dbReference type="NCBI Taxonomy" id="2056226"/>
    <lineage>
        <taxon>Bacteria</taxon>
        <taxon>Pseudomonadati</taxon>
        <taxon>Pseudomonadota</taxon>
        <taxon>Alphaproteobacteria</taxon>
        <taxon>Minwuiales</taxon>
        <taxon>Minwuiaceae</taxon>
        <taxon>Minwuia</taxon>
    </lineage>
</organism>
<dbReference type="EMBL" id="PHIG01000007">
    <property type="protein sequence ID" value="PJK31113.1"/>
    <property type="molecule type" value="Genomic_DNA"/>
</dbReference>
<evidence type="ECO:0000259" key="5">
    <source>
        <dbReference type="PROSITE" id="PS50850"/>
    </source>
</evidence>
<feature type="transmembrane region" description="Helical" evidence="4">
    <location>
        <begin position="103"/>
        <end position="125"/>
    </location>
</feature>
<dbReference type="InterPro" id="IPR011701">
    <property type="entry name" value="MFS"/>
</dbReference>
<feature type="transmembrane region" description="Helical" evidence="4">
    <location>
        <begin position="78"/>
        <end position="97"/>
    </location>
</feature>
<feature type="transmembrane region" description="Helical" evidence="4">
    <location>
        <begin position="47"/>
        <end position="66"/>
    </location>
</feature>
<evidence type="ECO:0000256" key="3">
    <source>
        <dbReference type="ARBA" id="ARBA00023136"/>
    </source>
</evidence>
<feature type="transmembrane region" description="Helical" evidence="4">
    <location>
        <begin position="137"/>
        <end position="157"/>
    </location>
</feature>
<keyword evidence="7" id="KW-1185">Reference proteome</keyword>
<feature type="transmembrane region" description="Helical" evidence="4">
    <location>
        <begin position="329"/>
        <end position="350"/>
    </location>
</feature>
<dbReference type="AlphaFoldDB" id="A0A2M9G5X4"/>
<dbReference type="Gene3D" id="1.20.1250.20">
    <property type="entry name" value="MFS general substrate transporter like domains"/>
    <property type="match status" value="2"/>
</dbReference>
<feature type="transmembrane region" description="Helical" evidence="4">
    <location>
        <begin position="362"/>
        <end position="384"/>
    </location>
</feature>
<keyword evidence="3 4" id="KW-0472">Membrane</keyword>
<evidence type="ECO:0000313" key="6">
    <source>
        <dbReference type="EMBL" id="PJK31113.1"/>
    </source>
</evidence>
<keyword evidence="2 4" id="KW-1133">Transmembrane helix</keyword>
<feature type="transmembrane region" description="Helical" evidence="4">
    <location>
        <begin position="303"/>
        <end position="323"/>
    </location>
</feature>
<dbReference type="PANTHER" id="PTHR11360">
    <property type="entry name" value="MONOCARBOXYLATE TRANSPORTER"/>
    <property type="match status" value="1"/>
</dbReference>
<evidence type="ECO:0000256" key="4">
    <source>
        <dbReference type="SAM" id="Phobius"/>
    </source>
</evidence>
<feature type="transmembrane region" description="Helical" evidence="4">
    <location>
        <begin position="7"/>
        <end position="27"/>
    </location>
</feature>
<comment type="caution">
    <text evidence="6">The sequence shown here is derived from an EMBL/GenBank/DDBJ whole genome shotgun (WGS) entry which is preliminary data.</text>
</comment>
<dbReference type="InterPro" id="IPR036259">
    <property type="entry name" value="MFS_trans_sf"/>
</dbReference>
<evidence type="ECO:0000313" key="7">
    <source>
        <dbReference type="Proteomes" id="UP000229498"/>
    </source>
</evidence>
<name>A0A2M9G5X4_9PROT</name>
<dbReference type="PANTHER" id="PTHR11360:SF284">
    <property type="entry name" value="EG:103B4.3 PROTEIN-RELATED"/>
    <property type="match status" value="1"/>
</dbReference>
<dbReference type="OrthoDB" id="9796632at2"/>
<accession>A0A2M9G5X4</accession>
<sequence>MFSRLPFFYGWVIVAVAFVTMAVSVSARTSFSLLLPPILDEYGWERAVVAGAFSTGFLMSALFSPIAGRLVDRKGPRLVIQMGALSVGAGMILATQVAEPWQLYLTVGVLVGVGANLMSYTVQSMYLPNWFQRRRGLAISLAFSGVGVGAILVLPAFQQIIVAEGWREACYTLGILTLVLLVPINLLVRKRPQDLGLQPDGRKPAPGETDDGGQRYRIVDPEWVAVEWTLGRAVRTARFWWVALGFFTALVAWYAVQVHQTKYLLEIGFNPIDAAWALGFVAVVAIPGQIALGALSDRIGREGVWALASLGFAITYAALLALKVWPTELLLYVMVFGQGFLGYAYTSVLGPIMAEIFEGPHFGTIFGAMNVAAIGGGAAGPFIAGVIFDATGSYDPAWIFALVCCFVSAFAIWRAAPRKVRSVVTAP</sequence>
<feature type="domain" description="Major facilitator superfamily (MFS) profile" evidence="5">
    <location>
        <begin position="12"/>
        <end position="420"/>
    </location>
</feature>
<dbReference type="CDD" id="cd17355">
    <property type="entry name" value="MFS_YcxA_like"/>
    <property type="match status" value="1"/>
</dbReference>
<dbReference type="RefSeq" id="WP_109796269.1">
    <property type="nucleotide sequence ID" value="NZ_PHIG01000007.1"/>
</dbReference>
<feature type="transmembrane region" description="Helical" evidence="4">
    <location>
        <begin position="276"/>
        <end position="296"/>
    </location>
</feature>
<dbReference type="Pfam" id="PF07690">
    <property type="entry name" value="MFS_1"/>
    <property type="match status" value="1"/>
</dbReference>
<dbReference type="InterPro" id="IPR020846">
    <property type="entry name" value="MFS_dom"/>
</dbReference>
<proteinExistence type="predicted"/>
<keyword evidence="1 4" id="KW-0812">Transmembrane</keyword>
<evidence type="ECO:0000256" key="1">
    <source>
        <dbReference type="ARBA" id="ARBA00022692"/>
    </source>
</evidence>
<feature type="transmembrane region" description="Helical" evidence="4">
    <location>
        <begin position="239"/>
        <end position="256"/>
    </location>
</feature>
<gene>
    <name evidence="6" type="ORF">CVT23_02440</name>
</gene>
<feature type="transmembrane region" description="Helical" evidence="4">
    <location>
        <begin position="396"/>
        <end position="413"/>
    </location>
</feature>
<protein>
    <submittedName>
        <fullName evidence="6">MFS transporter</fullName>
    </submittedName>
</protein>
<dbReference type="InterPro" id="IPR050327">
    <property type="entry name" value="Proton-linked_MCT"/>
</dbReference>
<dbReference type="Proteomes" id="UP000229498">
    <property type="component" value="Unassembled WGS sequence"/>
</dbReference>